<name>A0ABV3ZJT8_9BACT</name>
<dbReference type="EMBL" id="JAULBC010000008">
    <property type="protein sequence ID" value="MEX6690112.1"/>
    <property type="molecule type" value="Genomic_DNA"/>
</dbReference>
<dbReference type="Proteomes" id="UP001560573">
    <property type="component" value="Unassembled WGS sequence"/>
</dbReference>
<evidence type="ECO:0000313" key="2">
    <source>
        <dbReference type="Proteomes" id="UP001560573"/>
    </source>
</evidence>
<gene>
    <name evidence="1" type="ORF">QTN47_21565</name>
</gene>
<comment type="caution">
    <text evidence="1">The sequence shown here is derived from an EMBL/GenBank/DDBJ whole genome shotgun (WGS) entry which is preliminary data.</text>
</comment>
<dbReference type="SUPFAM" id="SSF48452">
    <property type="entry name" value="TPR-like"/>
    <property type="match status" value="1"/>
</dbReference>
<proteinExistence type="predicted"/>
<dbReference type="Pfam" id="PF13181">
    <property type="entry name" value="TPR_8"/>
    <property type="match status" value="2"/>
</dbReference>
<keyword evidence="2" id="KW-1185">Reference proteome</keyword>
<evidence type="ECO:0000313" key="1">
    <source>
        <dbReference type="EMBL" id="MEX6690112.1"/>
    </source>
</evidence>
<accession>A0ABV3ZJT8</accession>
<reference evidence="1 2" key="1">
    <citation type="submission" date="2023-07" db="EMBL/GenBank/DDBJ databases">
        <authorList>
            <person name="Lian W.-H."/>
        </authorList>
    </citation>
    <scope>NUCLEOTIDE SEQUENCE [LARGE SCALE GENOMIC DNA]</scope>
    <source>
        <strain evidence="1 2">SYSU DXS3180</strain>
    </source>
</reference>
<sequence>MTTSFEQLYLEAEADIRNNNYHEAFQKYESILYDEPDFAPAHNSIGWIYKTQFDNYEKAEMHFKAAMRANPLYPHPYFHMASIYVDLERFDELQRHLDKCLNVITIEKSWVHYRFGLMNEIKGNYAAAIKNYQQAILFCMNNDKVKDYQADIDRTKTKMEIAKEMEGAG</sequence>
<dbReference type="InterPro" id="IPR019734">
    <property type="entry name" value="TPR_rpt"/>
</dbReference>
<dbReference type="RefSeq" id="WP_369331523.1">
    <property type="nucleotide sequence ID" value="NZ_JAULBC010000008.1"/>
</dbReference>
<dbReference type="Gene3D" id="1.25.40.10">
    <property type="entry name" value="Tetratricopeptide repeat domain"/>
    <property type="match status" value="1"/>
</dbReference>
<dbReference type="SMART" id="SM00028">
    <property type="entry name" value="TPR"/>
    <property type="match status" value="2"/>
</dbReference>
<organism evidence="1 2">
    <name type="scientific">Danxiaibacter flavus</name>
    <dbReference type="NCBI Taxonomy" id="3049108"/>
    <lineage>
        <taxon>Bacteria</taxon>
        <taxon>Pseudomonadati</taxon>
        <taxon>Bacteroidota</taxon>
        <taxon>Chitinophagia</taxon>
        <taxon>Chitinophagales</taxon>
        <taxon>Chitinophagaceae</taxon>
        <taxon>Danxiaibacter</taxon>
    </lineage>
</organism>
<dbReference type="InterPro" id="IPR011990">
    <property type="entry name" value="TPR-like_helical_dom_sf"/>
</dbReference>
<evidence type="ECO:0008006" key="3">
    <source>
        <dbReference type="Google" id="ProtNLM"/>
    </source>
</evidence>
<protein>
    <recommendedName>
        <fullName evidence="3">Tetratricopeptide repeat protein</fullName>
    </recommendedName>
</protein>